<dbReference type="GO" id="GO:0005615">
    <property type="term" value="C:extracellular space"/>
    <property type="evidence" value="ECO:0007669"/>
    <property type="project" value="TreeGrafter"/>
</dbReference>
<dbReference type="PANTHER" id="PTHR11533">
    <property type="entry name" value="PROTEASE M1 ZINC METALLOPROTEASE"/>
    <property type="match status" value="1"/>
</dbReference>
<comment type="similarity">
    <text evidence="1">Belongs to the peptidase M1 family.</text>
</comment>
<feature type="domain" description="ERAP1-like C-terminal" evidence="3">
    <location>
        <begin position="2"/>
        <end position="143"/>
    </location>
</feature>
<dbReference type="GO" id="GO:0006508">
    <property type="term" value="P:proteolysis"/>
    <property type="evidence" value="ECO:0007669"/>
    <property type="project" value="TreeGrafter"/>
</dbReference>
<gene>
    <name evidence="4" type="ORF">MNOR_LOCUS5345</name>
</gene>
<evidence type="ECO:0000313" key="4">
    <source>
        <dbReference type="EMBL" id="CAL4066098.1"/>
    </source>
</evidence>
<dbReference type="GO" id="GO:0070006">
    <property type="term" value="F:metalloaminopeptidase activity"/>
    <property type="evidence" value="ECO:0007669"/>
    <property type="project" value="TreeGrafter"/>
</dbReference>
<keyword evidence="2" id="KW-0378">Hydrolase</keyword>
<comment type="caution">
    <text evidence="4">The sequence shown here is derived from an EMBL/GenBank/DDBJ whole genome shotgun (WGS) entry which is preliminary data.</text>
</comment>
<evidence type="ECO:0000256" key="2">
    <source>
        <dbReference type="ARBA" id="ARBA00022438"/>
    </source>
</evidence>
<dbReference type="EMBL" id="CAXKWB010002057">
    <property type="protein sequence ID" value="CAL4066098.1"/>
    <property type="molecule type" value="Genomic_DNA"/>
</dbReference>
<dbReference type="PANTHER" id="PTHR11533:SF276">
    <property type="entry name" value="GLUTAMYL AMINOPEPTIDASE"/>
    <property type="match status" value="1"/>
</dbReference>
<evidence type="ECO:0000313" key="5">
    <source>
        <dbReference type="Proteomes" id="UP001497623"/>
    </source>
</evidence>
<dbReference type="AlphaFoldDB" id="A0AAV2PVV9"/>
<sequence length="178" mass="20880">MRKAGINEWDVMLDRYVNEVNAQELTKLREGLANTRDGGIARRWLLLAQNETLVRSQDYFPVLKSLAAKPWHTYIIWDFVKNNWDALVDRFTLNNRYLGWMVKSVTTTFTTEQQLKEMQDFFAANPEAGSGARARKQALETVEKNIKWINKYEGPLHKWFLEHTQENESRNIFLSGPE</sequence>
<dbReference type="Pfam" id="PF11838">
    <property type="entry name" value="ERAP1_C"/>
    <property type="match status" value="1"/>
</dbReference>
<dbReference type="GO" id="GO:0043171">
    <property type="term" value="P:peptide catabolic process"/>
    <property type="evidence" value="ECO:0007669"/>
    <property type="project" value="TreeGrafter"/>
</dbReference>
<reference evidence="4 5" key="1">
    <citation type="submission" date="2024-05" db="EMBL/GenBank/DDBJ databases">
        <authorList>
            <person name="Wallberg A."/>
        </authorList>
    </citation>
    <scope>NUCLEOTIDE SEQUENCE [LARGE SCALE GENOMIC DNA]</scope>
</reference>
<dbReference type="GO" id="GO:0016020">
    <property type="term" value="C:membrane"/>
    <property type="evidence" value="ECO:0007669"/>
    <property type="project" value="TreeGrafter"/>
</dbReference>
<keyword evidence="5" id="KW-1185">Reference proteome</keyword>
<dbReference type="GO" id="GO:0008270">
    <property type="term" value="F:zinc ion binding"/>
    <property type="evidence" value="ECO:0007669"/>
    <property type="project" value="TreeGrafter"/>
</dbReference>
<dbReference type="InterPro" id="IPR024571">
    <property type="entry name" value="ERAP1-like_C_dom"/>
</dbReference>
<protein>
    <recommendedName>
        <fullName evidence="3">ERAP1-like C-terminal domain-containing protein</fullName>
    </recommendedName>
</protein>
<dbReference type="Proteomes" id="UP001497623">
    <property type="component" value="Unassembled WGS sequence"/>
</dbReference>
<dbReference type="Gene3D" id="1.25.50.20">
    <property type="match status" value="1"/>
</dbReference>
<accession>A0AAV2PVV9</accession>
<proteinExistence type="inferred from homology"/>
<evidence type="ECO:0000256" key="1">
    <source>
        <dbReference type="ARBA" id="ARBA00010136"/>
    </source>
</evidence>
<dbReference type="GO" id="GO:0042277">
    <property type="term" value="F:peptide binding"/>
    <property type="evidence" value="ECO:0007669"/>
    <property type="project" value="TreeGrafter"/>
</dbReference>
<keyword evidence="2" id="KW-0031">Aminopeptidase</keyword>
<name>A0AAV2PVV9_MEGNR</name>
<organism evidence="4 5">
    <name type="scientific">Meganyctiphanes norvegica</name>
    <name type="common">Northern krill</name>
    <name type="synonym">Thysanopoda norvegica</name>
    <dbReference type="NCBI Taxonomy" id="48144"/>
    <lineage>
        <taxon>Eukaryota</taxon>
        <taxon>Metazoa</taxon>
        <taxon>Ecdysozoa</taxon>
        <taxon>Arthropoda</taxon>
        <taxon>Crustacea</taxon>
        <taxon>Multicrustacea</taxon>
        <taxon>Malacostraca</taxon>
        <taxon>Eumalacostraca</taxon>
        <taxon>Eucarida</taxon>
        <taxon>Euphausiacea</taxon>
        <taxon>Euphausiidae</taxon>
        <taxon>Meganyctiphanes</taxon>
    </lineage>
</organism>
<dbReference type="InterPro" id="IPR050344">
    <property type="entry name" value="Peptidase_M1_aminopeptidases"/>
</dbReference>
<evidence type="ECO:0000259" key="3">
    <source>
        <dbReference type="Pfam" id="PF11838"/>
    </source>
</evidence>
<dbReference type="GO" id="GO:0005737">
    <property type="term" value="C:cytoplasm"/>
    <property type="evidence" value="ECO:0007669"/>
    <property type="project" value="TreeGrafter"/>
</dbReference>
<keyword evidence="2" id="KW-0645">Protease</keyword>